<comment type="subcellular location">
    <subcellularLocation>
        <location evidence="1">Cell membrane</location>
        <topology evidence="1">Multi-pass membrane protein</topology>
    </subcellularLocation>
</comment>
<dbReference type="AlphaFoldDB" id="A0A1H9CTK6"/>
<accession>A0A1H9CTK6</accession>
<evidence type="ECO:0000313" key="12">
    <source>
        <dbReference type="Proteomes" id="UP000198504"/>
    </source>
</evidence>
<dbReference type="Proteomes" id="UP000198504">
    <property type="component" value="Unassembled WGS sequence"/>
</dbReference>
<dbReference type="GO" id="GO:0008381">
    <property type="term" value="F:mechanosensitive monoatomic ion channel activity"/>
    <property type="evidence" value="ECO:0007669"/>
    <property type="project" value="InterPro"/>
</dbReference>
<gene>
    <name evidence="11" type="ORF">SAMN05421756_102324</name>
</gene>
<feature type="domain" description="Mechanosensitive ion channel transmembrane helices 2/3" evidence="10">
    <location>
        <begin position="87"/>
        <end position="125"/>
    </location>
</feature>
<dbReference type="InterPro" id="IPR023408">
    <property type="entry name" value="MscS_beta-dom_sf"/>
</dbReference>
<evidence type="ECO:0000256" key="7">
    <source>
        <dbReference type="SAM" id="MobiDB-lite"/>
    </source>
</evidence>
<evidence type="ECO:0000256" key="1">
    <source>
        <dbReference type="ARBA" id="ARBA00004651"/>
    </source>
</evidence>
<name>A0A1H9CTK6_9ACTN</name>
<comment type="similarity">
    <text evidence="2">Belongs to the MscS (TC 1.A.23) family.</text>
</comment>
<dbReference type="EMBL" id="FOFA01000002">
    <property type="protein sequence ID" value="SEQ04550.1"/>
    <property type="molecule type" value="Genomic_DNA"/>
</dbReference>
<evidence type="ECO:0000256" key="4">
    <source>
        <dbReference type="ARBA" id="ARBA00022692"/>
    </source>
</evidence>
<feature type="compositionally biased region" description="Basic and acidic residues" evidence="7">
    <location>
        <begin position="217"/>
        <end position="238"/>
    </location>
</feature>
<dbReference type="InterPro" id="IPR006685">
    <property type="entry name" value="MscS_channel_2nd"/>
</dbReference>
<feature type="transmembrane region" description="Helical" evidence="8">
    <location>
        <begin position="12"/>
        <end position="34"/>
    </location>
</feature>
<keyword evidence="6 8" id="KW-0472">Membrane</keyword>
<dbReference type="RefSeq" id="WP_091178214.1">
    <property type="nucleotide sequence ID" value="NZ_FOFA01000002.1"/>
</dbReference>
<dbReference type="PANTHER" id="PTHR30460:SF0">
    <property type="entry name" value="MODERATE CONDUCTANCE MECHANOSENSITIVE CHANNEL YBIO"/>
    <property type="match status" value="1"/>
</dbReference>
<evidence type="ECO:0000259" key="9">
    <source>
        <dbReference type="Pfam" id="PF00924"/>
    </source>
</evidence>
<dbReference type="Pfam" id="PF00924">
    <property type="entry name" value="MS_channel_2nd"/>
    <property type="match status" value="1"/>
</dbReference>
<dbReference type="Gene3D" id="2.30.30.60">
    <property type="match status" value="1"/>
</dbReference>
<evidence type="ECO:0000313" key="11">
    <source>
        <dbReference type="EMBL" id="SEQ04550.1"/>
    </source>
</evidence>
<protein>
    <submittedName>
        <fullName evidence="11">Small conductance mechanosensitive channel</fullName>
    </submittedName>
</protein>
<evidence type="ECO:0000256" key="2">
    <source>
        <dbReference type="ARBA" id="ARBA00008017"/>
    </source>
</evidence>
<evidence type="ECO:0000256" key="8">
    <source>
        <dbReference type="SAM" id="Phobius"/>
    </source>
</evidence>
<evidence type="ECO:0000256" key="6">
    <source>
        <dbReference type="ARBA" id="ARBA00023136"/>
    </source>
</evidence>
<dbReference type="OrthoDB" id="4638917at2"/>
<feature type="transmembrane region" description="Helical" evidence="8">
    <location>
        <begin position="80"/>
        <end position="100"/>
    </location>
</feature>
<keyword evidence="3" id="KW-1003">Cell membrane</keyword>
<feature type="region of interest" description="Disordered" evidence="7">
    <location>
        <begin position="214"/>
        <end position="238"/>
    </location>
</feature>
<dbReference type="InterPro" id="IPR011014">
    <property type="entry name" value="MscS_channel_TM-2"/>
</dbReference>
<reference evidence="12" key="1">
    <citation type="submission" date="2016-10" db="EMBL/GenBank/DDBJ databases">
        <authorList>
            <person name="Varghese N."/>
            <person name="Submissions S."/>
        </authorList>
    </citation>
    <scope>NUCLEOTIDE SEQUENCE [LARGE SCALE GENOMIC DNA]</scope>
    <source>
        <strain evidence="12">CGMCC 4.6856</strain>
    </source>
</reference>
<organism evidence="11 12">
    <name type="scientific">Microlunatus flavus</name>
    <dbReference type="NCBI Taxonomy" id="1036181"/>
    <lineage>
        <taxon>Bacteria</taxon>
        <taxon>Bacillati</taxon>
        <taxon>Actinomycetota</taxon>
        <taxon>Actinomycetes</taxon>
        <taxon>Propionibacteriales</taxon>
        <taxon>Propionibacteriaceae</taxon>
        <taxon>Microlunatus</taxon>
    </lineage>
</organism>
<dbReference type="PANTHER" id="PTHR30460">
    <property type="entry name" value="MODERATE CONDUCTANCE MECHANOSENSITIVE CHANNEL YBIO"/>
    <property type="match status" value="1"/>
</dbReference>
<dbReference type="InterPro" id="IPR010920">
    <property type="entry name" value="LSM_dom_sf"/>
</dbReference>
<dbReference type="FunFam" id="2.30.30.60:FF:000001">
    <property type="entry name" value="MscS Mechanosensitive ion channel"/>
    <property type="match status" value="1"/>
</dbReference>
<sequence length="238" mass="26046">MPDWFPRTLAQAVQFVPLRILFLVVLALVARAVVNHLIDRTVRNTTGDRRRLRIRPLQALREVDPEAAERRDSRIRALGSLARSASTVLITLVALLMVFSEMGFNITSLIAGTSIVAVTVAFGLQNVVKDLVAGVTMLVEGQFGVGDFIDMKEAAGTVEAIGLRTTTLRDDGGNTWYVRNGEVVRVGNFSQGGTGRPQVAEAIQTVRLLDDWSAATSEKEHEEQVAVREQASEPPRRA</sequence>
<dbReference type="GO" id="GO:0005886">
    <property type="term" value="C:plasma membrane"/>
    <property type="evidence" value="ECO:0007669"/>
    <property type="project" value="UniProtKB-SubCell"/>
</dbReference>
<keyword evidence="4 8" id="KW-0812">Transmembrane</keyword>
<feature type="transmembrane region" description="Helical" evidence="8">
    <location>
        <begin position="106"/>
        <end position="124"/>
    </location>
</feature>
<proteinExistence type="inferred from homology"/>
<feature type="domain" description="Mechanosensitive ion channel MscS" evidence="9">
    <location>
        <begin position="126"/>
        <end position="190"/>
    </location>
</feature>
<dbReference type="InterPro" id="IPR045276">
    <property type="entry name" value="YbiO_bact"/>
</dbReference>
<dbReference type="SUPFAM" id="SSF82861">
    <property type="entry name" value="Mechanosensitive channel protein MscS (YggB), transmembrane region"/>
    <property type="match status" value="1"/>
</dbReference>
<dbReference type="SUPFAM" id="SSF50182">
    <property type="entry name" value="Sm-like ribonucleoproteins"/>
    <property type="match status" value="1"/>
</dbReference>
<dbReference type="Pfam" id="PF21088">
    <property type="entry name" value="MS_channel_1st"/>
    <property type="match status" value="1"/>
</dbReference>
<dbReference type="STRING" id="1036181.SAMN05421756_102324"/>
<evidence type="ECO:0000256" key="3">
    <source>
        <dbReference type="ARBA" id="ARBA00022475"/>
    </source>
</evidence>
<keyword evidence="5 8" id="KW-1133">Transmembrane helix</keyword>
<dbReference type="Gene3D" id="1.10.287.1260">
    <property type="match status" value="1"/>
</dbReference>
<evidence type="ECO:0000256" key="5">
    <source>
        <dbReference type="ARBA" id="ARBA00022989"/>
    </source>
</evidence>
<evidence type="ECO:0000259" key="10">
    <source>
        <dbReference type="Pfam" id="PF21088"/>
    </source>
</evidence>
<dbReference type="InterPro" id="IPR049142">
    <property type="entry name" value="MS_channel_1st"/>
</dbReference>
<keyword evidence="12" id="KW-1185">Reference proteome</keyword>